<keyword evidence="4" id="KW-1185">Reference proteome</keyword>
<reference evidence="3" key="1">
    <citation type="journal article" date="2020" name="Stud. Mycol.">
        <title>101 Dothideomycetes genomes: a test case for predicting lifestyles and emergence of pathogens.</title>
        <authorList>
            <person name="Haridas S."/>
            <person name="Albert R."/>
            <person name="Binder M."/>
            <person name="Bloem J."/>
            <person name="Labutti K."/>
            <person name="Salamov A."/>
            <person name="Andreopoulos B."/>
            <person name="Baker S."/>
            <person name="Barry K."/>
            <person name="Bills G."/>
            <person name="Bluhm B."/>
            <person name="Cannon C."/>
            <person name="Castanera R."/>
            <person name="Culley D."/>
            <person name="Daum C."/>
            <person name="Ezra D."/>
            <person name="Gonzalez J."/>
            <person name="Henrissat B."/>
            <person name="Kuo A."/>
            <person name="Liang C."/>
            <person name="Lipzen A."/>
            <person name="Lutzoni F."/>
            <person name="Magnuson J."/>
            <person name="Mondo S."/>
            <person name="Nolan M."/>
            <person name="Ohm R."/>
            <person name="Pangilinan J."/>
            <person name="Park H.-J."/>
            <person name="Ramirez L."/>
            <person name="Alfaro M."/>
            <person name="Sun H."/>
            <person name="Tritt A."/>
            <person name="Yoshinaga Y."/>
            <person name="Zwiers L.-H."/>
            <person name="Turgeon B."/>
            <person name="Goodwin S."/>
            <person name="Spatafora J."/>
            <person name="Crous P."/>
            <person name="Grigoriev I."/>
        </authorList>
    </citation>
    <scope>NUCLEOTIDE SEQUENCE</scope>
    <source>
        <strain evidence="3">CBS 109.77</strain>
    </source>
</reference>
<dbReference type="EMBL" id="MU002108">
    <property type="protein sequence ID" value="KAF2789864.1"/>
    <property type="molecule type" value="Genomic_DNA"/>
</dbReference>
<evidence type="ECO:0000256" key="2">
    <source>
        <dbReference type="SAM" id="Phobius"/>
    </source>
</evidence>
<dbReference type="AlphaFoldDB" id="A0A6A6X104"/>
<keyword evidence="2" id="KW-1133">Transmembrane helix</keyword>
<protein>
    <submittedName>
        <fullName evidence="3">Uncharacterized protein</fullName>
    </submittedName>
</protein>
<name>A0A6A6X104_9PLEO</name>
<organism evidence="3 4">
    <name type="scientific">Melanomma pulvis-pyrius CBS 109.77</name>
    <dbReference type="NCBI Taxonomy" id="1314802"/>
    <lineage>
        <taxon>Eukaryota</taxon>
        <taxon>Fungi</taxon>
        <taxon>Dikarya</taxon>
        <taxon>Ascomycota</taxon>
        <taxon>Pezizomycotina</taxon>
        <taxon>Dothideomycetes</taxon>
        <taxon>Pleosporomycetidae</taxon>
        <taxon>Pleosporales</taxon>
        <taxon>Melanommataceae</taxon>
        <taxon>Melanomma</taxon>
    </lineage>
</organism>
<evidence type="ECO:0000256" key="1">
    <source>
        <dbReference type="SAM" id="MobiDB-lite"/>
    </source>
</evidence>
<accession>A0A6A6X104</accession>
<dbReference type="Proteomes" id="UP000799757">
    <property type="component" value="Unassembled WGS sequence"/>
</dbReference>
<keyword evidence="2" id="KW-0812">Transmembrane</keyword>
<proteinExistence type="predicted"/>
<feature type="transmembrane region" description="Helical" evidence="2">
    <location>
        <begin position="35"/>
        <end position="53"/>
    </location>
</feature>
<feature type="compositionally biased region" description="Acidic residues" evidence="1">
    <location>
        <begin position="197"/>
        <end position="210"/>
    </location>
</feature>
<evidence type="ECO:0000313" key="3">
    <source>
        <dbReference type="EMBL" id="KAF2789864.1"/>
    </source>
</evidence>
<feature type="region of interest" description="Disordered" evidence="1">
    <location>
        <begin position="167"/>
        <end position="228"/>
    </location>
</feature>
<sequence>MSSPPLATLTLVTADSAFAQKPYPAQWWTPRHMLPLALSIAIIAAASLAATHLQRRKAKPLFIADHAHPDEHEGEEEEEDYSAPTPAFHTAQIELRNLQLGTASYPVSGFRAGMTDVEILAPAPAAPPPSSSMRYTGHGPARNVVDSRFGRAEGAVVVTCDLFSDSMDPFADPGGSSSSRRQQQQQQRRGGETWDAREDDDDDDDDDDDGSTFVQHPGSRWRRPVRLELGSEYEGSYRASTLYGRDIDGDPF</sequence>
<feature type="compositionally biased region" description="Low complexity" evidence="1">
    <location>
        <begin position="174"/>
        <end position="188"/>
    </location>
</feature>
<evidence type="ECO:0000313" key="4">
    <source>
        <dbReference type="Proteomes" id="UP000799757"/>
    </source>
</evidence>
<keyword evidence="2" id="KW-0472">Membrane</keyword>
<gene>
    <name evidence="3" type="ORF">K505DRAFT_327953</name>
</gene>